<keyword evidence="1" id="KW-0175">Coiled coil</keyword>
<evidence type="ECO:0000256" key="1">
    <source>
        <dbReference type="SAM" id="Coils"/>
    </source>
</evidence>
<dbReference type="Proteomes" id="UP000054988">
    <property type="component" value="Unassembled WGS sequence"/>
</dbReference>
<feature type="region of interest" description="Disordered" evidence="2">
    <location>
        <begin position="104"/>
        <end position="177"/>
    </location>
</feature>
<protein>
    <submittedName>
        <fullName evidence="3">Uncharacterized protein</fullName>
    </submittedName>
</protein>
<comment type="caution">
    <text evidence="3">The sequence shown here is derived from an EMBL/GenBank/DDBJ whole genome shotgun (WGS) entry which is preliminary data.</text>
</comment>
<evidence type="ECO:0000313" key="3">
    <source>
        <dbReference type="EMBL" id="KTB29332.1"/>
    </source>
</evidence>
<proteinExistence type="predicted"/>
<dbReference type="AlphaFoldDB" id="A0A0W0EZ75"/>
<name>A0A0W0EZ75_MONRR</name>
<accession>A0A0W0EZ75</accession>
<organism evidence="3 4">
    <name type="scientific">Moniliophthora roreri</name>
    <name type="common">Frosty pod rot fungus</name>
    <name type="synonym">Monilia roreri</name>
    <dbReference type="NCBI Taxonomy" id="221103"/>
    <lineage>
        <taxon>Eukaryota</taxon>
        <taxon>Fungi</taxon>
        <taxon>Dikarya</taxon>
        <taxon>Basidiomycota</taxon>
        <taxon>Agaricomycotina</taxon>
        <taxon>Agaricomycetes</taxon>
        <taxon>Agaricomycetidae</taxon>
        <taxon>Agaricales</taxon>
        <taxon>Marasmiineae</taxon>
        <taxon>Marasmiaceae</taxon>
        <taxon>Moniliophthora</taxon>
    </lineage>
</organism>
<sequence>MSSQIFKRFNNDPKEVCKREGEDENNWVKRINPNALRLHPNSLAYFRGPATEDWLRRWRVNINRAFSREKQSLESRPELDLDLSDGEEDQLQEGFDDLLAEQSFTRTSKVSPPCSRPMSHTSRKSNAPLVRRSSTPAASSKAVHQNVSTPLFSPVGHPHSSPEQSNLDPNSDDDRQISSFIDSLKPKLREFSSGGNERLNAKIAKKDRQILRLEGDNVALEATNRKLRDQFQKASKDSEDLKIKVQEKRAVLQTMKQERNEAQAEVAQLKRQIDDTSAENRKLRAEIRRREKMDARKVEALQAYTSQLFQGKASGSTTSSNGTSPVKRRKLE</sequence>
<gene>
    <name evidence="3" type="ORF">WG66_18092</name>
</gene>
<evidence type="ECO:0000313" key="4">
    <source>
        <dbReference type="Proteomes" id="UP000054988"/>
    </source>
</evidence>
<feature type="region of interest" description="Disordered" evidence="2">
    <location>
        <begin position="308"/>
        <end position="332"/>
    </location>
</feature>
<feature type="compositionally biased region" description="Polar residues" evidence="2">
    <location>
        <begin position="132"/>
        <end position="151"/>
    </location>
</feature>
<dbReference type="EMBL" id="LATX01002435">
    <property type="protein sequence ID" value="KTB29332.1"/>
    <property type="molecule type" value="Genomic_DNA"/>
</dbReference>
<dbReference type="Gene3D" id="1.10.287.1490">
    <property type="match status" value="1"/>
</dbReference>
<feature type="compositionally biased region" description="Low complexity" evidence="2">
    <location>
        <begin position="314"/>
        <end position="324"/>
    </location>
</feature>
<evidence type="ECO:0000256" key="2">
    <source>
        <dbReference type="SAM" id="MobiDB-lite"/>
    </source>
</evidence>
<feature type="coiled-coil region" evidence="1">
    <location>
        <begin position="196"/>
        <end position="293"/>
    </location>
</feature>
<reference evidence="3 4" key="1">
    <citation type="submission" date="2015-12" db="EMBL/GenBank/DDBJ databases">
        <title>Draft genome sequence of Moniliophthora roreri, the causal agent of frosty pod rot of cacao.</title>
        <authorList>
            <person name="Aime M.C."/>
            <person name="Diaz-Valderrama J.R."/>
            <person name="Kijpornyongpan T."/>
            <person name="Phillips-Mora W."/>
        </authorList>
    </citation>
    <scope>NUCLEOTIDE SEQUENCE [LARGE SCALE GENOMIC DNA]</scope>
    <source>
        <strain evidence="3 4">MCA 2952</strain>
    </source>
</reference>